<gene>
    <name evidence="3" type="ORF">D7V88_05120</name>
</gene>
<dbReference type="Proteomes" id="UP000268094">
    <property type="component" value="Unassembled WGS sequence"/>
</dbReference>
<dbReference type="InterPro" id="IPR025193">
    <property type="entry name" value="DUF4114"/>
</dbReference>
<feature type="signal peptide" evidence="1">
    <location>
        <begin position="1"/>
        <end position="25"/>
    </location>
</feature>
<protein>
    <submittedName>
        <fullName evidence="3">DUF4114 domain-containing protein</fullName>
    </submittedName>
</protein>
<evidence type="ECO:0000259" key="2">
    <source>
        <dbReference type="Pfam" id="PF13448"/>
    </source>
</evidence>
<evidence type="ECO:0000313" key="3">
    <source>
        <dbReference type="EMBL" id="RKG92738.1"/>
    </source>
</evidence>
<keyword evidence="1" id="KW-0732">Signal</keyword>
<dbReference type="OrthoDB" id="5487855at2"/>
<name>A0A3A8JCF3_9BACT</name>
<comment type="caution">
    <text evidence="3">The sequence shown here is derived from an EMBL/GenBank/DDBJ whole genome shotgun (WGS) entry which is preliminary data.</text>
</comment>
<sequence>MSPNPVWLQAFLAGSALSFAVPAHAAEPPRITTVTQTAVSLEAGGSSRLGVQALDPQGSPLTFSWSATAGSLTSPLGNATTSRLYWTAPTCLAEGSAPVMATVTNGHGLSATASFDFSVARDLSVDHQPPFTSWGFEQTEGVGFYSPSMIEAEDLRVHIPAERIRLDVDQRVSVTYVSEGSHASSALGFLYYDDLLRLGYLDVHDTYEDSSDDTLADRNGNGIADLHEDLYNLAPRTGLQARRYIGAVPRCPAQFTSGGFTYSQPELALNANCTPAFQSSARLEDARPGLHPLIDVDVVGSNAPQTPGQGYSDRGLFARIPNLLEPAHELNRFQGLGHLAFLLADDDADRSTFQQLGAVSDVSAASDGIPDYDVSAYDSSGAPRAVNPDPGISALDRTVDLGVIQGGRELVFFLVVVQEEEHDPASNRAYPCLRKQASGRCALHLKTPVSVFFSKAKWNLDQDPLGRTPVAHRNIGCTYQEACQSPSSPSACTVAGTNQKLCGWLDPVTLARLDTPAYGNIVLPQDAESVAPSGNGNMPHLMMRTVGPNQGRWLMGFEDSNGGGDRDFNDVVFRVNTEGRFSYLRSKVLSVADPACAISRVRFRKVDSMGPGCDDSASFAYAVATDCQVCDGTHCSFNPKPTWHPVTAPGTQETIIDVSSSPGHQVCWEARLKTGWFDCRLRIHEVDVGFEAAPVE</sequence>
<dbReference type="Pfam" id="PF13448">
    <property type="entry name" value="DUF4114"/>
    <property type="match status" value="1"/>
</dbReference>
<proteinExistence type="predicted"/>
<feature type="domain" description="DUF4114" evidence="2">
    <location>
        <begin position="546"/>
        <end position="576"/>
    </location>
</feature>
<organism evidence="3 4">
    <name type="scientific">Corallococcus terminator</name>
    <dbReference type="NCBI Taxonomy" id="2316733"/>
    <lineage>
        <taxon>Bacteria</taxon>
        <taxon>Pseudomonadati</taxon>
        <taxon>Myxococcota</taxon>
        <taxon>Myxococcia</taxon>
        <taxon>Myxococcales</taxon>
        <taxon>Cystobacterineae</taxon>
        <taxon>Myxococcaceae</taxon>
        <taxon>Corallococcus</taxon>
    </lineage>
</organism>
<reference evidence="4" key="1">
    <citation type="submission" date="2018-09" db="EMBL/GenBank/DDBJ databases">
        <authorList>
            <person name="Livingstone P.G."/>
            <person name="Whitworth D.E."/>
        </authorList>
    </citation>
    <scope>NUCLEOTIDE SEQUENCE [LARGE SCALE GENOMIC DNA]</scope>
    <source>
        <strain evidence="4">CA054A</strain>
    </source>
</reference>
<evidence type="ECO:0000256" key="1">
    <source>
        <dbReference type="SAM" id="SignalP"/>
    </source>
</evidence>
<accession>A0A3A8JCF3</accession>
<dbReference type="InterPro" id="IPR013783">
    <property type="entry name" value="Ig-like_fold"/>
</dbReference>
<dbReference type="Gene3D" id="2.60.40.10">
    <property type="entry name" value="Immunoglobulins"/>
    <property type="match status" value="1"/>
</dbReference>
<feature type="chain" id="PRO_5017474654" evidence="1">
    <location>
        <begin position="26"/>
        <end position="696"/>
    </location>
</feature>
<dbReference type="RefSeq" id="WP_120539465.1">
    <property type="nucleotide sequence ID" value="NZ_RAVZ01000020.1"/>
</dbReference>
<keyword evidence="4" id="KW-1185">Reference proteome</keyword>
<evidence type="ECO:0000313" key="4">
    <source>
        <dbReference type="Proteomes" id="UP000268094"/>
    </source>
</evidence>
<dbReference type="AlphaFoldDB" id="A0A3A8JCF3"/>
<dbReference type="EMBL" id="RAVZ01000020">
    <property type="protein sequence ID" value="RKG92738.1"/>
    <property type="molecule type" value="Genomic_DNA"/>
</dbReference>